<keyword evidence="2" id="KW-1003">Cell membrane</keyword>
<evidence type="ECO:0000256" key="6">
    <source>
        <dbReference type="SAM" id="Phobius"/>
    </source>
</evidence>
<sequence length="210" mass="23605">MVFEDFLHREWPKFIYLTIGGFIQGIAMSFFLFPHGIPSGGAAGLALIFNYWFQLPLGFVLWLVNFSLLVLAIFKFGNWWTVRTMYSVSITAFTVSLTSSIIPPHVNIVADLFLGGALFGLGVGILIRNGASSGGMVIPALLIAEYKGILPGKVMFWVNLTIFILTATVISLEIFVYAVICQWFSTKVIDFIYKLRINPHITPQFQWRNK</sequence>
<comment type="subcellular location">
    <subcellularLocation>
        <location evidence="1">Cell membrane</location>
        <topology evidence="1">Multi-pass membrane protein</topology>
    </subcellularLocation>
</comment>
<feature type="transmembrane region" description="Helical" evidence="6">
    <location>
        <begin position="14"/>
        <end position="33"/>
    </location>
</feature>
<evidence type="ECO:0000313" key="7">
    <source>
        <dbReference type="EMBL" id="MDQ0258055.1"/>
    </source>
</evidence>
<feature type="transmembrane region" description="Helical" evidence="6">
    <location>
        <begin position="156"/>
        <end position="180"/>
    </location>
</feature>
<dbReference type="PANTHER" id="PTHR33545">
    <property type="entry name" value="UPF0750 MEMBRANE PROTEIN YITT-RELATED"/>
    <property type="match status" value="1"/>
</dbReference>
<comment type="caution">
    <text evidence="7">The sequence shown here is derived from an EMBL/GenBank/DDBJ whole genome shotgun (WGS) entry which is preliminary data.</text>
</comment>
<keyword evidence="3 6" id="KW-0812">Transmembrane</keyword>
<feature type="transmembrane region" description="Helical" evidence="6">
    <location>
        <begin position="86"/>
        <end position="106"/>
    </location>
</feature>
<dbReference type="EMBL" id="JAUSUG010000044">
    <property type="protein sequence ID" value="MDQ0258055.1"/>
    <property type="molecule type" value="Genomic_DNA"/>
</dbReference>
<evidence type="ECO:0000256" key="2">
    <source>
        <dbReference type="ARBA" id="ARBA00022475"/>
    </source>
</evidence>
<evidence type="ECO:0000256" key="5">
    <source>
        <dbReference type="ARBA" id="ARBA00023136"/>
    </source>
</evidence>
<keyword evidence="8" id="KW-1185">Reference proteome</keyword>
<feature type="transmembrane region" description="Helical" evidence="6">
    <location>
        <begin position="112"/>
        <end position="144"/>
    </location>
</feature>
<reference evidence="7 8" key="1">
    <citation type="submission" date="2023-07" db="EMBL/GenBank/DDBJ databases">
        <title>Genomic Encyclopedia of Type Strains, Phase IV (KMG-IV): sequencing the most valuable type-strain genomes for metagenomic binning, comparative biology and taxonomic classification.</title>
        <authorList>
            <person name="Goeker M."/>
        </authorList>
    </citation>
    <scope>NUCLEOTIDE SEQUENCE [LARGE SCALE GENOMIC DNA]</scope>
    <source>
        <strain evidence="7 8">DSM 9768</strain>
    </source>
</reference>
<dbReference type="InterPro" id="IPR003740">
    <property type="entry name" value="YitT"/>
</dbReference>
<gene>
    <name evidence="7" type="ORF">J2S74_005518</name>
</gene>
<proteinExistence type="predicted"/>
<evidence type="ECO:0000256" key="4">
    <source>
        <dbReference type="ARBA" id="ARBA00022989"/>
    </source>
</evidence>
<dbReference type="Pfam" id="PF02588">
    <property type="entry name" value="YitT_membrane"/>
    <property type="match status" value="1"/>
</dbReference>
<dbReference type="Proteomes" id="UP001230005">
    <property type="component" value="Unassembled WGS sequence"/>
</dbReference>
<keyword evidence="5 6" id="KW-0472">Membrane</keyword>
<dbReference type="PANTHER" id="PTHR33545:SF9">
    <property type="entry name" value="UPF0750 MEMBRANE PROTEIN YITE"/>
    <property type="match status" value="1"/>
</dbReference>
<protein>
    <submittedName>
        <fullName evidence="7">Uncharacterized membrane-anchored protein YitT (DUF2179 family)</fullName>
    </submittedName>
</protein>
<organism evidence="7 8">
    <name type="scientific">Evansella vedderi</name>
    <dbReference type="NCBI Taxonomy" id="38282"/>
    <lineage>
        <taxon>Bacteria</taxon>
        <taxon>Bacillati</taxon>
        <taxon>Bacillota</taxon>
        <taxon>Bacilli</taxon>
        <taxon>Bacillales</taxon>
        <taxon>Bacillaceae</taxon>
        <taxon>Evansella</taxon>
    </lineage>
</organism>
<evidence type="ECO:0000313" key="8">
    <source>
        <dbReference type="Proteomes" id="UP001230005"/>
    </source>
</evidence>
<evidence type="ECO:0000256" key="3">
    <source>
        <dbReference type="ARBA" id="ARBA00022692"/>
    </source>
</evidence>
<accession>A0ABU0A6U4</accession>
<name>A0ABU0A6U4_9BACI</name>
<dbReference type="InterPro" id="IPR051461">
    <property type="entry name" value="UPF0750_membrane"/>
</dbReference>
<dbReference type="RefSeq" id="WP_307332740.1">
    <property type="nucleotide sequence ID" value="NZ_JAUSUG010000044.1"/>
</dbReference>
<keyword evidence="4 6" id="KW-1133">Transmembrane helix</keyword>
<feature type="transmembrane region" description="Helical" evidence="6">
    <location>
        <begin position="53"/>
        <end position="74"/>
    </location>
</feature>
<evidence type="ECO:0000256" key="1">
    <source>
        <dbReference type="ARBA" id="ARBA00004651"/>
    </source>
</evidence>